<dbReference type="OMA" id="AMCACPL"/>
<dbReference type="InterPro" id="IPR011701">
    <property type="entry name" value="MFS"/>
</dbReference>
<dbReference type="RefSeq" id="XP_020058306.1">
    <property type="nucleotide sequence ID" value="XM_020197862.1"/>
</dbReference>
<dbReference type="CDD" id="cd17323">
    <property type="entry name" value="MFS_Tpo1_MDR_like"/>
    <property type="match status" value="1"/>
</dbReference>
<dbReference type="OrthoDB" id="5296287at2759"/>
<dbReference type="InterPro" id="IPR020846">
    <property type="entry name" value="MFS_dom"/>
</dbReference>
<dbReference type="Proteomes" id="UP000184546">
    <property type="component" value="Unassembled WGS sequence"/>
</dbReference>
<comment type="similarity">
    <text evidence="2">Belongs to the major facilitator superfamily.</text>
</comment>
<reference evidence="10" key="1">
    <citation type="journal article" date="2017" name="Genome Biol.">
        <title>Comparative genomics reveals high biological diversity and specific adaptations in the industrially and medically important fungal genus Aspergillus.</title>
        <authorList>
            <person name="de Vries R.P."/>
            <person name="Riley R."/>
            <person name="Wiebenga A."/>
            <person name="Aguilar-Osorio G."/>
            <person name="Amillis S."/>
            <person name="Uchima C.A."/>
            <person name="Anderluh G."/>
            <person name="Asadollahi M."/>
            <person name="Askin M."/>
            <person name="Barry K."/>
            <person name="Battaglia E."/>
            <person name="Bayram O."/>
            <person name="Benocci T."/>
            <person name="Braus-Stromeyer S.A."/>
            <person name="Caldana C."/>
            <person name="Canovas D."/>
            <person name="Cerqueira G.C."/>
            <person name="Chen F."/>
            <person name="Chen W."/>
            <person name="Choi C."/>
            <person name="Clum A."/>
            <person name="Dos Santos R.A."/>
            <person name="Damasio A.R."/>
            <person name="Diallinas G."/>
            <person name="Emri T."/>
            <person name="Fekete E."/>
            <person name="Flipphi M."/>
            <person name="Freyberg S."/>
            <person name="Gallo A."/>
            <person name="Gournas C."/>
            <person name="Habgood R."/>
            <person name="Hainaut M."/>
            <person name="Harispe M.L."/>
            <person name="Henrissat B."/>
            <person name="Hilden K.S."/>
            <person name="Hope R."/>
            <person name="Hossain A."/>
            <person name="Karabika E."/>
            <person name="Karaffa L."/>
            <person name="Karanyi Z."/>
            <person name="Krasevec N."/>
            <person name="Kuo A."/>
            <person name="Kusch H."/>
            <person name="LaButti K."/>
            <person name="Lagendijk E.L."/>
            <person name="Lapidus A."/>
            <person name="Levasseur A."/>
            <person name="Lindquist E."/>
            <person name="Lipzen A."/>
            <person name="Logrieco A.F."/>
            <person name="MacCabe A."/>
            <person name="Maekelae M.R."/>
            <person name="Malavazi I."/>
            <person name="Melin P."/>
            <person name="Meyer V."/>
            <person name="Mielnichuk N."/>
            <person name="Miskei M."/>
            <person name="Molnar A.P."/>
            <person name="Mule G."/>
            <person name="Ngan C.Y."/>
            <person name="Orejas M."/>
            <person name="Orosz E."/>
            <person name="Ouedraogo J.P."/>
            <person name="Overkamp K.M."/>
            <person name="Park H.-S."/>
            <person name="Perrone G."/>
            <person name="Piumi F."/>
            <person name="Punt P.J."/>
            <person name="Ram A.F."/>
            <person name="Ramon A."/>
            <person name="Rauscher S."/>
            <person name="Record E."/>
            <person name="Riano-Pachon D.M."/>
            <person name="Robert V."/>
            <person name="Roehrig J."/>
            <person name="Ruller R."/>
            <person name="Salamov A."/>
            <person name="Salih N.S."/>
            <person name="Samson R.A."/>
            <person name="Sandor E."/>
            <person name="Sanguinetti M."/>
            <person name="Schuetze T."/>
            <person name="Sepcic K."/>
            <person name="Shelest E."/>
            <person name="Sherlock G."/>
            <person name="Sophianopoulou V."/>
            <person name="Squina F.M."/>
            <person name="Sun H."/>
            <person name="Susca A."/>
            <person name="Todd R.B."/>
            <person name="Tsang A."/>
            <person name="Unkles S.E."/>
            <person name="van de Wiele N."/>
            <person name="van Rossen-Uffink D."/>
            <person name="Oliveira J.V."/>
            <person name="Vesth T.C."/>
            <person name="Visser J."/>
            <person name="Yu J.-H."/>
            <person name="Zhou M."/>
            <person name="Andersen M.R."/>
            <person name="Archer D.B."/>
            <person name="Baker S.E."/>
            <person name="Benoit I."/>
            <person name="Brakhage A.A."/>
            <person name="Braus G.H."/>
            <person name="Fischer R."/>
            <person name="Frisvad J.C."/>
            <person name="Goldman G.H."/>
            <person name="Houbraken J."/>
            <person name="Oakley B."/>
            <person name="Pocsi I."/>
            <person name="Scazzocchio C."/>
            <person name="Seiboth B."/>
            <person name="vanKuyk P.A."/>
            <person name="Wortman J."/>
            <person name="Dyer P.S."/>
            <person name="Grigoriev I.V."/>
        </authorList>
    </citation>
    <scope>NUCLEOTIDE SEQUENCE [LARGE SCALE GENOMIC DNA]</scope>
    <source>
        <strain evidence="10">ATCC 16872 / CBS 172.66 / WB 5094</strain>
    </source>
</reference>
<dbReference type="GeneID" id="30971676"/>
<feature type="transmembrane region" description="Helical" evidence="7">
    <location>
        <begin position="363"/>
        <end position="382"/>
    </location>
</feature>
<dbReference type="PANTHER" id="PTHR23502:SF68">
    <property type="entry name" value="MULTIDRUG TRANSPORTER, PUTATIVE (AFU_ORTHOLOGUE AFUA_3G01120)-RELATED"/>
    <property type="match status" value="1"/>
</dbReference>
<name>A0A1L9X0D0_ASPA1</name>
<dbReference type="SUPFAM" id="SSF103473">
    <property type="entry name" value="MFS general substrate transporter"/>
    <property type="match status" value="1"/>
</dbReference>
<feature type="transmembrane region" description="Helical" evidence="7">
    <location>
        <begin position="210"/>
        <end position="230"/>
    </location>
</feature>
<evidence type="ECO:0000256" key="3">
    <source>
        <dbReference type="ARBA" id="ARBA00022692"/>
    </source>
</evidence>
<dbReference type="PANTHER" id="PTHR23502">
    <property type="entry name" value="MAJOR FACILITATOR SUPERFAMILY"/>
    <property type="match status" value="1"/>
</dbReference>
<gene>
    <name evidence="9" type="ORF">ASPACDRAFT_1865638</name>
</gene>
<feature type="transmembrane region" description="Helical" evidence="7">
    <location>
        <begin position="122"/>
        <end position="141"/>
    </location>
</feature>
<dbReference type="VEuPathDB" id="FungiDB:ASPACDRAFT_1865638"/>
<protein>
    <recommendedName>
        <fullName evidence="8">Major facilitator superfamily (MFS) profile domain-containing protein</fullName>
    </recommendedName>
</protein>
<feature type="domain" description="Major facilitator superfamily (MFS) profile" evidence="8">
    <location>
        <begin position="55"/>
        <end position="477"/>
    </location>
</feature>
<evidence type="ECO:0000256" key="2">
    <source>
        <dbReference type="ARBA" id="ARBA00008335"/>
    </source>
</evidence>
<keyword evidence="5 7" id="KW-0472">Membrane</keyword>
<organism evidence="9 10">
    <name type="scientific">Aspergillus aculeatus (strain ATCC 16872 / CBS 172.66 / WB 5094)</name>
    <dbReference type="NCBI Taxonomy" id="690307"/>
    <lineage>
        <taxon>Eukaryota</taxon>
        <taxon>Fungi</taxon>
        <taxon>Dikarya</taxon>
        <taxon>Ascomycota</taxon>
        <taxon>Pezizomycotina</taxon>
        <taxon>Eurotiomycetes</taxon>
        <taxon>Eurotiomycetidae</taxon>
        <taxon>Eurotiales</taxon>
        <taxon>Aspergillaceae</taxon>
        <taxon>Aspergillus</taxon>
        <taxon>Aspergillus subgen. Circumdati</taxon>
    </lineage>
</organism>
<dbReference type="STRING" id="690307.A0A1L9X0D0"/>
<dbReference type="GO" id="GO:0022857">
    <property type="term" value="F:transmembrane transporter activity"/>
    <property type="evidence" value="ECO:0007669"/>
    <property type="project" value="InterPro"/>
</dbReference>
<keyword evidence="10" id="KW-1185">Reference proteome</keyword>
<dbReference type="GO" id="GO:0016020">
    <property type="term" value="C:membrane"/>
    <property type="evidence" value="ECO:0007669"/>
    <property type="project" value="UniProtKB-SubCell"/>
</dbReference>
<evidence type="ECO:0000256" key="1">
    <source>
        <dbReference type="ARBA" id="ARBA00004141"/>
    </source>
</evidence>
<comment type="subcellular location">
    <subcellularLocation>
        <location evidence="1">Membrane</location>
        <topology evidence="1">Multi-pass membrane protein</topology>
    </subcellularLocation>
</comment>
<dbReference type="Gene3D" id="1.20.1250.20">
    <property type="entry name" value="MFS general substrate transporter like domains"/>
    <property type="match status" value="1"/>
</dbReference>
<dbReference type="AlphaFoldDB" id="A0A1L9X0D0"/>
<feature type="transmembrane region" description="Helical" evidence="7">
    <location>
        <begin position="147"/>
        <end position="166"/>
    </location>
</feature>
<feature type="region of interest" description="Disordered" evidence="6">
    <location>
        <begin position="1"/>
        <end position="23"/>
    </location>
</feature>
<evidence type="ECO:0000313" key="9">
    <source>
        <dbReference type="EMBL" id="OJK01967.1"/>
    </source>
</evidence>
<dbReference type="PROSITE" id="PS50850">
    <property type="entry name" value="MFS"/>
    <property type="match status" value="1"/>
</dbReference>
<keyword evidence="3 7" id="KW-0812">Transmembrane</keyword>
<dbReference type="Pfam" id="PF07690">
    <property type="entry name" value="MFS_1"/>
    <property type="match status" value="1"/>
</dbReference>
<evidence type="ECO:0000256" key="7">
    <source>
        <dbReference type="SAM" id="Phobius"/>
    </source>
</evidence>
<feature type="transmembrane region" description="Helical" evidence="7">
    <location>
        <begin position="456"/>
        <end position="475"/>
    </location>
</feature>
<dbReference type="InterPro" id="IPR036259">
    <property type="entry name" value="MFS_trans_sf"/>
</dbReference>
<evidence type="ECO:0000256" key="6">
    <source>
        <dbReference type="SAM" id="MobiDB-lite"/>
    </source>
</evidence>
<keyword evidence="4 7" id="KW-1133">Transmembrane helix</keyword>
<evidence type="ECO:0000313" key="10">
    <source>
        <dbReference type="Proteomes" id="UP000184546"/>
    </source>
</evidence>
<dbReference type="EMBL" id="KV878973">
    <property type="protein sequence ID" value="OJK01967.1"/>
    <property type="molecule type" value="Genomic_DNA"/>
</dbReference>
<evidence type="ECO:0000256" key="5">
    <source>
        <dbReference type="ARBA" id="ARBA00023136"/>
    </source>
</evidence>
<proteinExistence type="inferred from homology"/>
<evidence type="ECO:0000259" key="8">
    <source>
        <dbReference type="PROSITE" id="PS50850"/>
    </source>
</evidence>
<feature type="transmembrane region" description="Helical" evidence="7">
    <location>
        <begin position="279"/>
        <end position="304"/>
    </location>
</feature>
<evidence type="ECO:0000256" key="4">
    <source>
        <dbReference type="ARBA" id="ARBA00022989"/>
    </source>
</evidence>
<feature type="transmembrane region" description="Helical" evidence="7">
    <location>
        <begin position="388"/>
        <end position="412"/>
    </location>
</feature>
<sequence>MATVKEESTPKIKDVEATAGQRQKEKVVDPYIVDWEGPDDPQCPMTWPMSKKVRQLAGMGVNSLLTPLSSSMFTPGEADVLAEFHTTNSTLGSFVVSIFLLGYVVGPLVIAPLSEIYGRCRLYHICNTLFLIFTIACAVAQTLPQLFVFRFFAGVAGSCPMTLGSGTVADLIPKEKRAGVMAIWAMGPILGPVIGPIAGSFVCANIGWRWVFWIIAIATGVMLIATLFCYRETYSVVLLERKAAHLRKETGNEKYRSKFDRGTPRKEIFRLAAVRPVKLLFLSPTVLLMALFGAVSYGYLYLMFTTITAIFEEVYGWRQEICGLAYLGFGLGAILGVQVTGYVANRIAAAHTAQGRFVPESRLIPCLYGSWLLPIGLFWYGWSADKQVHWIMPIIGTGIFGAGLMCVFLCINTYLVDSYLLYAASVTAANAVLRSLIGALLPLAGPSMYDALGLGWGNSLLAFIALVFCSFPVFYSRYGARIRTSPRFQLNL</sequence>
<feature type="transmembrane region" description="Helical" evidence="7">
    <location>
        <begin position="324"/>
        <end position="343"/>
    </location>
</feature>
<feature type="transmembrane region" description="Helical" evidence="7">
    <location>
        <begin position="419"/>
        <end position="444"/>
    </location>
</feature>
<feature type="transmembrane region" description="Helical" evidence="7">
    <location>
        <begin position="178"/>
        <end position="198"/>
    </location>
</feature>
<feature type="transmembrane region" description="Helical" evidence="7">
    <location>
        <begin position="91"/>
        <end position="110"/>
    </location>
</feature>
<dbReference type="FunFam" id="1.20.1250.20:FF:000011">
    <property type="entry name" value="MFS multidrug transporter, putative"/>
    <property type="match status" value="1"/>
</dbReference>
<accession>A0A1L9X0D0</accession>